<reference evidence="2 3" key="1">
    <citation type="submission" date="2021-01" db="EMBL/GenBank/DDBJ databases">
        <title>Genomic Encyclopedia of Type Strains, Phase IV (KMG-IV): sequencing the most valuable type-strain genomes for metagenomic binning, comparative biology and taxonomic classification.</title>
        <authorList>
            <person name="Goeker M."/>
        </authorList>
    </citation>
    <scope>NUCLEOTIDE SEQUENCE [LARGE SCALE GENOMIC DNA]</scope>
    <source>
        <strain evidence="2 3">DSM 24834</strain>
    </source>
</reference>
<keyword evidence="3" id="KW-1185">Reference proteome</keyword>
<dbReference type="RefSeq" id="WP_205174529.1">
    <property type="nucleotide sequence ID" value="NZ_JAFBDZ010000004.1"/>
</dbReference>
<keyword evidence="1" id="KW-0812">Transmembrane</keyword>
<sequence>MNIFNFDSRAYRFLEKITDFLLLNMLWIIFCLPIFTIFPATAAMFGVVRSWLRKEEPSLTRMFFKFFKDHFKQGFILGIIWTCLGVLISFNIFVGFQMDGSLKNVLLPTLIFIGVLFLFTSIYLFPIMVNYKNNGIGIIKNSFLFSISHPLTTILGILMLTVVVLATSVIPLSFLVLSSIVAYFNYYLCSKSFRKVERQKNISFKKEVS</sequence>
<feature type="transmembrane region" description="Helical" evidence="1">
    <location>
        <begin position="172"/>
        <end position="189"/>
    </location>
</feature>
<organism evidence="2 3">
    <name type="scientific">Rossellomorea pakistanensis</name>
    <dbReference type="NCBI Taxonomy" id="992288"/>
    <lineage>
        <taxon>Bacteria</taxon>
        <taxon>Bacillati</taxon>
        <taxon>Bacillota</taxon>
        <taxon>Bacilli</taxon>
        <taxon>Bacillales</taxon>
        <taxon>Bacillaceae</taxon>
        <taxon>Rossellomorea</taxon>
    </lineage>
</organism>
<feature type="transmembrane region" description="Helical" evidence="1">
    <location>
        <begin position="106"/>
        <end position="131"/>
    </location>
</feature>
<keyword evidence="1" id="KW-1133">Transmembrane helix</keyword>
<protein>
    <submittedName>
        <fullName evidence="2">Membrane protein YesL</fullName>
    </submittedName>
</protein>
<feature type="transmembrane region" description="Helical" evidence="1">
    <location>
        <begin position="73"/>
        <end position="94"/>
    </location>
</feature>
<evidence type="ECO:0000256" key="1">
    <source>
        <dbReference type="SAM" id="Phobius"/>
    </source>
</evidence>
<dbReference type="Proteomes" id="UP001646157">
    <property type="component" value="Unassembled WGS sequence"/>
</dbReference>
<feature type="transmembrane region" description="Helical" evidence="1">
    <location>
        <begin position="143"/>
        <end position="166"/>
    </location>
</feature>
<gene>
    <name evidence="2" type="ORF">JOC86_003922</name>
</gene>
<accession>A0ABS2NHL1</accession>
<dbReference type="EMBL" id="JAFBDZ010000004">
    <property type="protein sequence ID" value="MBM7587349.1"/>
    <property type="molecule type" value="Genomic_DNA"/>
</dbReference>
<name>A0ABS2NHL1_9BACI</name>
<evidence type="ECO:0000313" key="2">
    <source>
        <dbReference type="EMBL" id="MBM7587349.1"/>
    </source>
</evidence>
<feature type="transmembrane region" description="Helical" evidence="1">
    <location>
        <begin position="20"/>
        <end position="52"/>
    </location>
</feature>
<comment type="caution">
    <text evidence="2">The sequence shown here is derived from an EMBL/GenBank/DDBJ whole genome shotgun (WGS) entry which is preliminary data.</text>
</comment>
<evidence type="ECO:0000313" key="3">
    <source>
        <dbReference type="Proteomes" id="UP001646157"/>
    </source>
</evidence>
<dbReference type="InterPro" id="IPR006938">
    <property type="entry name" value="DUF624"/>
</dbReference>
<dbReference type="Pfam" id="PF04854">
    <property type="entry name" value="DUF624"/>
    <property type="match status" value="1"/>
</dbReference>
<keyword evidence="1" id="KW-0472">Membrane</keyword>
<proteinExistence type="predicted"/>